<geneLocation type="plasmid" evidence="2 3">
    <name>pCA</name>
</geneLocation>
<gene>
    <name evidence="2" type="ORF">CAETHG_05120</name>
</gene>
<dbReference type="EMBL" id="CP097624">
    <property type="protein sequence ID" value="URS74510.1"/>
    <property type="molecule type" value="Genomic_DNA"/>
</dbReference>
<dbReference type="Proteomes" id="UP000017590">
    <property type="component" value="Plasmid pCA"/>
</dbReference>
<evidence type="ECO:0000313" key="3">
    <source>
        <dbReference type="Proteomes" id="UP000017590"/>
    </source>
</evidence>
<feature type="region of interest" description="Disordered" evidence="1">
    <location>
        <begin position="65"/>
        <end position="91"/>
    </location>
</feature>
<evidence type="ECO:0000256" key="1">
    <source>
        <dbReference type="SAM" id="MobiDB-lite"/>
    </source>
</evidence>
<keyword evidence="3" id="KW-1185">Reference proteome</keyword>
<organism evidence="2 3">
    <name type="scientific">Clostridium autoethanogenum DSM 10061</name>
    <dbReference type="NCBI Taxonomy" id="1341692"/>
    <lineage>
        <taxon>Bacteria</taxon>
        <taxon>Bacillati</taxon>
        <taxon>Bacillota</taxon>
        <taxon>Clostridia</taxon>
        <taxon>Eubacteriales</taxon>
        <taxon>Clostridiaceae</taxon>
        <taxon>Clostridium</taxon>
    </lineage>
</organism>
<proteinExistence type="predicted"/>
<protein>
    <submittedName>
        <fullName evidence="2">Uncharacterized protein</fullName>
    </submittedName>
</protein>
<evidence type="ECO:0000313" key="2">
    <source>
        <dbReference type="EMBL" id="URS74510.1"/>
    </source>
</evidence>
<accession>A0ABY4TPQ3</accession>
<sequence>MDAAEYKNLSIDKRVEYLNSELKNGNSSSYIFTKILGISKSQASIIKKNGYVLKDNQYIKAEDCPVSEPKTETKTKSVGKSVGRPPSDTEKTSANLILNKREYKIMQVYALLHDTNVSEIVNNFIIKFVKDENLDLNIYKK</sequence>
<dbReference type="RefSeq" id="WP_029170243.1">
    <property type="nucleotide sequence ID" value="NZ_ASZX01000070.1"/>
</dbReference>
<name>A0ABY4TPQ3_9CLOT</name>
<reference evidence="2" key="1">
    <citation type="submission" date="2022-05" db="EMBL/GenBank/DDBJ databases">
        <title>Clostridium autoethanogenum isopropanol production via native plasmid pCA replicon.</title>
        <authorList>
            <person name="Brown S."/>
            <person name="Nagaraju S."/>
        </authorList>
    </citation>
    <scope>NUCLEOTIDE SEQUENCE</scope>
    <source>
        <strain evidence="2">DSM 10061</strain>
        <plasmid evidence="2">pCA</plasmid>
    </source>
</reference>
<keyword evidence="2" id="KW-0614">Plasmid</keyword>